<organism evidence="2 3">
    <name type="scientific">Actinomadura miaoliensis</name>
    <dbReference type="NCBI Taxonomy" id="430685"/>
    <lineage>
        <taxon>Bacteria</taxon>
        <taxon>Bacillati</taxon>
        <taxon>Actinomycetota</taxon>
        <taxon>Actinomycetes</taxon>
        <taxon>Streptosporangiales</taxon>
        <taxon>Thermomonosporaceae</taxon>
        <taxon>Actinomadura</taxon>
    </lineage>
</organism>
<dbReference type="PANTHER" id="PTHR43194:SF5">
    <property type="entry name" value="PIMELOYL-[ACYL-CARRIER PROTEIN] METHYL ESTER ESTERASE"/>
    <property type="match status" value="1"/>
</dbReference>
<comment type="caution">
    <text evidence="2">The sequence shown here is derived from an EMBL/GenBank/DDBJ whole genome shotgun (WGS) entry which is preliminary data.</text>
</comment>
<evidence type="ECO:0000259" key="1">
    <source>
        <dbReference type="Pfam" id="PF00561"/>
    </source>
</evidence>
<reference evidence="3" key="1">
    <citation type="journal article" date="2019" name="Int. J. Syst. Evol. Microbiol.">
        <title>The Global Catalogue of Microorganisms (GCM) 10K type strain sequencing project: providing services to taxonomists for standard genome sequencing and annotation.</title>
        <authorList>
            <consortium name="The Broad Institute Genomics Platform"/>
            <consortium name="The Broad Institute Genome Sequencing Center for Infectious Disease"/>
            <person name="Wu L."/>
            <person name="Ma J."/>
        </authorList>
    </citation>
    <scope>NUCLEOTIDE SEQUENCE [LARGE SCALE GENOMIC DNA]</scope>
    <source>
        <strain evidence="3">JCM 16702</strain>
    </source>
</reference>
<dbReference type="RefSeq" id="WP_344946948.1">
    <property type="nucleotide sequence ID" value="NZ_BAAAZG010000018.1"/>
</dbReference>
<dbReference type="InterPro" id="IPR000073">
    <property type="entry name" value="AB_hydrolase_1"/>
</dbReference>
<dbReference type="InterPro" id="IPR029058">
    <property type="entry name" value="AB_hydrolase_fold"/>
</dbReference>
<dbReference type="InterPro" id="IPR050228">
    <property type="entry name" value="Carboxylesterase_BioH"/>
</dbReference>
<protein>
    <recommendedName>
        <fullName evidence="1">AB hydrolase-1 domain-containing protein</fullName>
    </recommendedName>
</protein>
<dbReference type="PRINTS" id="PR00111">
    <property type="entry name" value="ABHYDROLASE"/>
</dbReference>
<keyword evidence="3" id="KW-1185">Reference proteome</keyword>
<feature type="domain" description="AB hydrolase-1" evidence="1">
    <location>
        <begin position="23"/>
        <end position="131"/>
    </location>
</feature>
<dbReference type="SUPFAM" id="SSF53474">
    <property type="entry name" value="alpha/beta-Hydrolases"/>
    <property type="match status" value="1"/>
</dbReference>
<dbReference type="EMBL" id="BAAAZG010000018">
    <property type="protein sequence ID" value="GAA4072295.1"/>
    <property type="molecule type" value="Genomic_DNA"/>
</dbReference>
<accession>A0ABP7VQD3</accession>
<dbReference type="PANTHER" id="PTHR43194">
    <property type="entry name" value="HYDROLASE ALPHA/BETA FOLD FAMILY"/>
    <property type="match status" value="1"/>
</dbReference>
<proteinExistence type="predicted"/>
<evidence type="ECO:0000313" key="3">
    <source>
        <dbReference type="Proteomes" id="UP001500683"/>
    </source>
</evidence>
<sequence>MGIVLARGVRFHVVDMGTDDGEPVVMLHGLFTGSIATWYFTVAPALARTRPVRLLDWRGHGLSERPPTGYDTATMAADLAALTADLPAFAVVGHSYGAAVAVRFARAHPGRLTRLALIDPPFTQIDLKAAKGLVRFDGEGCLAQRAAALATETSVLADLAAESLVTAEELRGLGDLPVLTVVGSRSPFRRSADLVGRALPASRRHVLDGGHDLHITARAALTRLLAEFLEDAADA</sequence>
<name>A0ABP7VQD3_9ACTN</name>
<dbReference type="Gene3D" id="3.40.50.1820">
    <property type="entry name" value="alpha/beta hydrolase"/>
    <property type="match status" value="1"/>
</dbReference>
<dbReference type="Proteomes" id="UP001500683">
    <property type="component" value="Unassembled WGS sequence"/>
</dbReference>
<gene>
    <name evidence="2" type="ORF">GCM10022214_30440</name>
</gene>
<dbReference type="Pfam" id="PF00561">
    <property type="entry name" value="Abhydrolase_1"/>
    <property type="match status" value="1"/>
</dbReference>
<evidence type="ECO:0000313" key="2">
    <source>
        <dbReference type="EMBL" id="GAA4072295.1"/>
    </source>
</evidence>